<name>A0A6M3LPH3_9ZZZZ</name>
<gene>
    <name evidence="1" type="ORF">MM415B05390_0005</name>
</gene>
<protein>
    <submittedName>
        <fullName evidence="1">Uncharacterized protein</fullName>
    </submittedName>
</protein>
<sequence length="57" mass="6595">MTTYTIGSMNWAACESCAHFQQERKCDPCLRTHPVENILALDIDDEILCTQYEEKTQ</sequence>
<dbReference type="EMBL" id="MT143313">
    <property type="protein sequence ID" value="QJA95422.1"/>
    <property type="molecule type" value="Genomic_DNA"/>
</dbReference>
<reference evidence="1" key="1">
    <citation type="submission" date="2020-03" db="EMBL/GenBank/DDBJ databases">
        <title>The deep terrestrial virosphere.</title>
        <authorList>
            <person name="Holmfeldt K."/>
            <person name="Nilsson E."/>
            <person name="Simone D."/>
            <person name="Lopez-Fernandez M."/>
            <person name="Wu X."/>
            <person name="de Brujin I."/>
            <person name="Lundin D."/>
            <person name="Andersson A."/>
            <person name="Bertilsson S."/>
            <person name="Dopson M."/>
        </authorList>
    </citation>
    <scope>NUCLEOTIDE SEQUENCE</scope>
    <source>
        <strain evidence="1">MM415B05390</strain>
    </source>
</reference>
<organism evidence="1">
    <name type="scientific">viral metagenome</name>
    <dbReference type="NCBI Taxonomy" id="1070528"/>
    <lineage>
        <taxon>unclassified sequences</taxon>
        <taxon>metagenomes</taxon>
        <taxon>organismal metagenomes</taxon>
    </lineage>
</organism>
<accession>A0A6M3LPH3</accession>
<evidence type="ECO:0000313" key="1">
    <source>
        <dbReference type="EMBL" id="QJA95422.1"/>
    </source>
</evidence>
<dbReference type="AlphaFoldDB" id="A0A6M3LPH3"/>
<proteinExistence type="predicted"/>